<protein>
    <submittedName>
        <fullName evidence="1">Uncharacterized protein</fullName>
    </submittedName>
</protein>
<dbReference type="RefSeq" id="WP_142525413.1">
    <property type="nucleotide sequence ID" value="NZ_CABFUZ020000141.1"/>
</dbReference>
<dbReference type="Proteomes" id="UP000381693">
    <property type="component" value="Unassembled WGS sequence"/>
</dbReference>
<name>A0A5E6MCU5_9BACT</name>
<dbReference type="EMBL" id="CABFUZ020000141">
    <property type="protein sequence ID" value="VVM07039.1"/>
    <property type="molecule type" value="Genomic_DNA"/>
</dbReference>
<gene>
    <name evidence="1" type="ORF">MAMC_01411</name>
</gene>
<keyword evidence="2" id="KW-1185">Reference proteome</keyword>
<sequence length="94" mass="10137">MSPIAQEKLAPQRMLLPLKLVVDLLKARIYLFQALGILSTGRVEPLVDVPAQSVELGLDQNQPLLDGSQPLVDLFPGLFRVGCVSISSAGILFP</sequence>
<reference evidence="1" key="1">
    <citation type="submission" date="2019-09" db="EMBL/GenBank/DDBJ databases">
        <authorList>
            <person name="Cremers G."/>
        </authorList>
    </citation>
    <scope>NUCLEOTIDE SEQUENCE [LARGE SCALE GENOMIC DNA]</scope>
    <source>
        <strain evidence="1">3B</strain>
    </source>
</reference>
<evidence type="ECO:0000313" key="2">
    <source>
        <dbReference type="Proteomes" id="UP000381693"/>
    </source>
</evidence>
<accession>A0A5E6MCU5</accession>
<dbReference type="AlphaFoldDB" id="A0A5E6MCU5"/>
<evidence type="ECO:0000313" key="1">
    <source>
        <dbReference type="EMBL" id="VVM07039.1"/>
    </source>
</evidence>
<proteinExistence type="predicted"/>
<organism evidence="1 2">
    <name type="scientific">Methylacidimicrobium cyclopophantes</name>
    <dbReference type="NCBI Taxonomy" id="1041766"/>
    <lineage>
        <taxon>Bacteria</taxon>
        <taxon>Pseudomonadati</taxon>
        <taxon>Verrucomicrobiota</taxon>
        <taxon>Methylacidimicrobium</taxon>
    </lineage>
</organism>
<comment type="caution">
    <text evidence="1">The sequence shown here is derived from an EMBL/GenBank/DDBJ whole genome shotgun (WGS) entry which is preliminary data.</text>
</comment>